<dbReference type="RefSeq" id="XP_013429136.1">
    <property type="nucleotide sequence ID" value="XM_013573682.1"/>
</dbReference>
<dbReference type="InterPro" id="IPR001709">
    <property type="entry name" value="Flavoprot_Pyr_Nucl_cyt_Rdtase"/>
</dbReference>
<dbReference type="CDD" id="cd11068">
    <property type="entry name" value="CYP120A1"/>
    <property type="match status" value="1"/>
</dbReference>
<organism evidence="19 20">
    <name type="scientific">Aureobasidium namibiae CBS 147.97</name>
    <dbReference type="NCBI Taxonomy" id="1043004"/>
    <lineage>
        <taxon>Eukaryota</taxon>
        <taxon>Fungi</taxon>
        <taxon>Dikarya</taxon>
        <taxon>Ascomycota</taxon>
        <taxon>Pezizomycotina</taxon>
        <taxon>Dothideomycetes</taxon>
        <taxon>Dothideomycetidae</taxon>
        <taxon>Dothideales</taxon>
        <taxon>Saccotheciaceae</taxon>
        <taxon>Aureobasidium</taxon>
    </lineage>
</organism>
<evidence type="ECO:0000256" key="4">
    <source>
        <dbReference type="ARBA" id="ARBA00010018"/>
    </source>
</evidence>
<evidence type="ECO:0000256" key="10">
    <source>
        <dbReference type="ARBA" id="ARBA00022827"/>
    </source>
</evidence>
<dbReference type="InterPro" id="IPR017938">
    <property type="entry name" value="Riboflavin_synthase-like_b-brl"/>
</dbReference>
<dbReference type="GO" id="GO:0004497">
    <property type="term" value="F:monooxygenase activity"/>
    <property type="evidence" value="ECO:0007669"/>
    <property type="project" value="UniProtKB-KW"/>
</dbReference>
<dbReference type="InterPro" id="IPR029039">
    <property type="entry name" value="Flavoprotein-like_sf"/>
</dbReference>
<evidence type="ECO:0000256" key="7">
    <source>
        <dbReference type="ARBA" id="ARBA00022630"/>
    </source>
</evidence>
<evidence type="ECO:0000256" key="13">
    <source>
        <dbReference type="ARBA" id="ARBA00023002"/>
    </source>
</evidence>
<dbReference type="Pfam" id="PF00067">
    <property type="entry name" value="p450"/>
    <property type="match status" value="1"/>
</dbReference>
<keyword evidence="11" id="KW-0521">NADP</keyword>
<evidence type="ECO:0000313" key="19">
    <source>
        <dbReference type="EMBL" id="KEQ74722.1"/>
    </source>
</evidence>
<dbReference type="PANTHER" id="PTHR19384">
    <property type="entry name" value="NITRIC OXIDE SYNTHASE-RELATED"/>
    <property type="match status" value="1"/>
</dbReference>
<dbReference type="SUPFAM" id="SSF63380">
    <property type="entry name" value="Riboflavin synthase domain-like"/>
    <property type="match status" value="1"/>
</dbReference>
<dbReference type="InterPro" id="IPR039261">
    <property type="entry name" value="FNR_nucleotide-bd"/>
</dbReference>
<dbReference type="Pfam" id="PF00258">
    <property type="entry name" value="Flavodoxin_1"/>
    <property type="match status" value="1"/>
</dbReference>
<keyword evidence="15" id="KW-0503">Monooxygenase</keyword>
<dbReference type="PANTHER" id="PTHR19384:SF127">
    <property type="entry name" value="BIFUNCTIONAL CYTOCHROME P450_NADPH--P450 REDUCTASE"/>
    <property type="match status" value="1"/>
</dbReference>
<comment type="cofactor">
    <cofactor evidence="2">
        <name>heme</name>
        <dbReference type="ChEBI" id="CHEBI:30413"/>
    </cofactor>
</comment>
<dbReference type="SUPFAM" id="SSF48264">
    <property type="entry name" value="Cytochrome P450"/>
    <property type="match status" value="1"/>
</dbReference>
<evidence type="ECO:0000256" key="1">
    <source>
        <dbReference type="ARBA" id="ARBA00001917"/>
    </source>
</evidence>
<keyword evidence="10" id="KW-0274">FAD</keyword>
<dbReference type="EMBL" id="KL584706">
    <property type="protein sequence ID" value="KEQ74722.1"/>
    <property type="molecule type" value="Genomic_DNA"/>
</dbReference>
<evidence type="ECO:0000259" key="17">
    <source>
        <dbReference type="PROSITE" id="PS50902"/>
    </source>
</evidence>
<dbReference type="Gene3D" id="3.40.50.80">
    <property type="entry name" value="Nucleotide-binding domain of ferredoxin-NADP reductase (FNR) module"/>
    <property type="match status" value="1"/>
</dbReference>
<evidence type="ECO:0000256" key="16">
    <source>
        <dbReference type="ARBA" id="ARBA00049342"/>
    </source>
</evidence>
<dbReference type="STRING" id="1043004.A0A074WY83"/>
<dbReference type="GO" id="GO:0016705">
    <property type="term" value="F:oxidoreductase activity, acting on paired donors, with incorporation or reduction of molecular oxygen"/>
    <property type="evidence" value="ECO:0007669"/>
    <property type="project" value="InterPro"/>
</dbReference>
<evidence type="ECO:0000256" key="3">
    <source>
        <dbReference type="ARBA" id="ARBA00001974"/>
    </source>
</evidence>
<protein>
    <submittedName>
        <fullName evidence="19">Cytochrome P450</fullName>
    </submittedName>
</protein>
<accession>A0A074WY83</accession>
<dbReference type="Pfam" id="PF00175">
    <property type="entry name" value="NAD_binding_1"/>
    <property type="match status" value="1"/>
</dbReference>
<dbReference type="PRINTS" id="PR00371">
    <property type="entry name" value="FPNCR"/>
</dbReference>
<evidence type="ECO:0000256" key="14">
    <source>
        <dbReference type="ARBA" id="ARBA00023004"/>
    </source>
</evidence>
<dbReference type="SUPFAM" id="SSF52343">
    <property type="entry name" value="Ferredoxin reductase-like, C-terminal NADP-linked domain"/>
    <property type="match status" value="1"/>
</dbReference>
<keyword evidence="8" id="KW-0288">FMN</keyword>
<dbReference type="OrthoDB" id="1470350at2759"/>
<evidence type="ECO:0000256" key="2">
    <source>
        <dbReference type="ARBA" id="ARBA00001971"/>
    </source>
</evidence>
<name>A0A074WY83_9PEZI</name>
<evidence type="ECO:0000313" key="20">
    <source>
        <dbReference type="Proteomes" id="UP000027730"/>
    </source>
</evidence>
<dbReference type="InterPro" id="IPR001433">
    <property type="entry name" value="OxRdtase_FAD/NAD-bd"/>
</dbReference>
<keyword evidence="20" id="KW-1185">Reference proteome</keyword>
<feature type="domain" description="FAD-binding FR-type" evidence="18">
    <location>
        <begin position="374"/>
        <end position="705"/>
    </location>
</feature>
<dbReference type="InterPro" id="IPR036396">
    <property type="entry name" value="Cyt_P450_sf"/>
</dbReference>
<keyword evidence="6" id="KW-0349">Heme</keyword>
<evidence type="ECO:0000256" key="8">
    <source>
        <dbReference type="ARBA" id="ARBA00022643"/>
    </source>
</evidence>
<dbReference type="InterPro" id="IPR001094">
    <property type="entry name" value="Flavdoxin-like"/>
</dbReference>
<evidence type="ECO:0000256" key="9">
    <source>
        <dbReference type="ARBA" id="ARBA00022723"/>
    </source>
</evidence>
<dbReference type="GeneID" id="25413325"/>
<dbReference type="AlphaFoldDB" id="A0A074WY83"/>
<dbReference type="GO" id="GO:0003958">
    <property type="term" value="F:NADPH-hemoprotein reductase activity"/>
    <property type="evidence" value="ECO:0007669"/>
    <property type="project" value="UniProtKB-EC"/>
</dbReference>
<dbReference type="PRINTS" id="PR00369">
    <property type="entry name" value="FLAVODOXIN"/>
</dbReference>
<keyword evidence="13" id="KW-0560">Oxidoreductase</keyword>
<dbReference type="GO" id="GO:0020037">
    <property type="term" value="F:heme binding"/>
    <property type="evidence" value="ECO:0007669"/>
    <property type="project" value="InterPro"/>
</dbReference>
<evidence type="ECO:0000259" key="18">
    <source>
        <dbReference type="PROSITE" id="PS51384"/>
    </source>
</evidence>
<reference evidence="19 20" key="1">
    <citation type="journal article" date="2014" name="BMC Genomics">
        <title>Genome sequencing of four Aureobasidium pullulans varieties: biotechnological potential, stress tolerance, and description of new species.</title>
        <authorList>
            <person name="Gostin Ar C."/>
            <person name="Ohm R.A."/>
            <person name="Kogej T."/>
            <person name="Sonjak S."/>
            <person name="Turk M."/>
            <person name="Zajc J."/>
            <person name="Zalar P."/>
            <person name="Grube M."/>
            <person name="Sun H."/>
            <person name="Han J."/>
            <person name="Sharma A."/>
            <person name="Chiniquy J."/>
            <person name="Ngan C.Y."/>
            <person name="Lipzen A."/>
            <person name="Barry K."/>
            <person name="Grigoriev I.V."/>
            <person name="Gunde-Cimerman N."/>
        </authorList>
    </citation>
    <scope>NUCLEOTIDE SEQUENCE [LARGE SCALE GENOMIC DNA]</scope>
    <source>
        <strain evidence="19 20">CBS 147.97</strain>
    </source>
</reference>
<comment type="cofactor">
    <cofactor evidence="3">
        <name>FAD</name>
        <dbReference type="ChEBI" id="CHEBI:57692"/>
    </cofactor>
</comment>
<sequence length="859" mass="96113">MKLKLGVEQIVLGDQQHINEICDEKRFHKVPGGALTAIRALTGDGLFTAYDSEMNWWVAHRLLVPAFGPIALRHMFDDMLDISSQMVLKWDRLGPEHEIECADDLTRLAFDTIGLCAFSYRFNEFYTDNAHPFAQQMADVLAESGRRVSRPGFVNDWVYRSSEQKRQENVKKMHELCDQIVTDRKKNPQPENKDLLNTMLNSVDKETGERLSDENIRFQMATFLVAGHETTSSTLSFTYYNLLKNPETLLKAQRQVDEVVGDNVLELQHLPKLTYLDACIKESLRLDSPITRWSVCPRQDTALQGKYEVKKDIQLVSNLKALHHDPTVWGDDHDEFKPERMLRSNFEKLPPHSWKPFGNGMRSCIGRGFAEQEMLINIALVLQRFQLQLADPTYKLELKSTLTIKPWNFRIKALRRAGKSLMVGIPGGVPAEVAKKHEQQHEQVQAAGASSAASLSIFFGGNTGTCEALAEDLRTKLADHGLNASIASLDTLTEHVPDQPTVIICSSYEGLPPDNAKKFVAWLEDTSSKKDFLKSVKFAVYGVGSSDWASTFHRIPKLVRGLMKKAGAEQIVDIGLSDVKSDLFGPWEDWVDQLIQALVESTGARILDILEETAIALPFSAYVDMLPALTPRQYSIASSSLEPSNNPQHKPHADIVSLCFDVHTSPALSGHGSFFGVTSTYLASRRIGDRVSCFVRLTNVGFRLPGSVETPVIMFAAGTGIAPMRAFLQEKAAIAKAGARKLGPAILFFGCRHPEKDFIYRNQLLEWEQQGVVKVVLAFSKGDTGPRYVQDAIWEHREEVAKMFVDGGKIYLCGSAARLAKSAAEVCKKVWCEKNGKSMGEAEQWLQSVKTDRYISDVY</sequence>
<dbReference type="FunFam" id="1.10.630.10:FF:000040">
    <property type="entry name" value="Bifunctional cytochrome P450/NADPH--P450 reductase"/>
    <property type="match status" value="1"/>
</dbReference>
<dbReference type="PROSITE" id="PS00086">
    <property type="entry name" value="CYTOCHROME_P450"/>
    <property type="match status" value="1"/>
</dbReference>
<dbReference type="PROSITE" id="PS50902">
    <property type="entry name" value="FLAVODOXIN_LIKE"/>
    <property type="match status" value="1"/>
</dbReference>
<dbReference type="GO" id="GO:0010181">
    <property type="term" value="F:FMN binding"/>
    <property type="evidence" value="ECO:0007669"/>
    <property type="project" value="InterPro"/>
</dbReference>
<proteinExistence type="inferred from homology"/>
<dbReference type="GO" id="GO:0050660">
    <property type="term" value="F:flavin adenine dinucleotide binding"/>
    <property type="evidence" value="ECO:0007669"/>
    <property type="project" value="TreeGrafter"/>
</dbReference>
<keyword evidence="5" id="KW-0813">Transport</keyword>
<evidence type="ECO:0000256" key="12">
    <source>
        <dbReference type="ARBA" id="ARBA00022982"/>
    </source>
</evidence>
<keyword evidence="9" id="KW-0479">Metal-binding</keyword>
<keyword evidence="7" id="KW-0285">Flavoprotein</keyword>
<comment type="similarity">
    <text evidence="4">In the N-terminal section; belongs to the cytochrome P450 family.</text>
</comment>
<dbReference type="PROSITE" id="PS51384">
    <property type="entry name" value="FAD_FR"/>
    <property type="match status" value="1"/>
</dbReference>
<evidence type="ECO:0000256" key="6">
    <source>
        <dbReference type="ARBA" id="ARBA00022617"/>
    </source>
</evidence>
<dbReference type="InterPro" id="IPR008254">
    <property type="entry name" value="Flavodoxin/NO_synth"/>
</dbReference>
<evidence type="ECO:0000256" key="15">
    <source>
        <dbReference type="ARBA" id="ARBA00023033"/>
    </source>
</evidence>
<feature type="domain" description="Flavodoxin-like" evidence="17">
    <location>
        <begin position="455"/>
        <end position="595"/>
    </location>
</feature>
<dbReference type="Gene3D" id="2.40.30.10">
    <property type="entry name" value="Translation factors"/>
    <property type="match status" value="1"/>
</dbReference>
<comment type="catalytic activity">
    <reaction evidence="16">
        <text>2 oxidized [cytochrome P450] + NADPH = 2 reduced [cytochrome P450] + NADP(+) + H(+)</text>
        <dbReference type="Rhea" id="RHEA:24040"/>
        <dbReference type="Rhea" id="RHEA-COMP:14627"/>
        <dbReference type="Rhea" id="RHEA-COMP:14628"/>
        <dbReference type="ChEBI" id="CHEBI:15378"/>
        <dbReference type="ChEBI" id="CHEBI:55376"/>
        <dbReference type="ChEBI" id="CHEBI:57783"/>
        <dbReference type="ChEBI" id="CHEBI:58349"/>
        <dbReference type="ChEBI" id="CHEBI:60344"/>
        <dbReference type="EC" id="1.6.2.4"/>
    </reaction>
</comment>
<dbReference type="GO" id="GO:0005506">
    <property type="term" value="F:iron ion binding"/>
    <property type="evidence" value="ECO:0007669"/>
    <property type="project" value="InterPro"/>
</dbReference>
<dbReference type="InterPro" id="IPR001128">
    <property type="entry name" value="Cyt_P450"/>
</dbReference>
<evidence type="ECO:0000256" key="5">
    <source>
        <dbReference type="ARBA" id="ARBA00022448"/>
    </source>
</evidence>
<dbReference type="GO" id="GO:0005829">
    <property type="term" value="C:cytosol"/>
    <property type="evidence" value="ECO:0007669"/>
    <property type="project" value="TreeGrafter"/>
</dbReference>
<dbReference type="Proteomes" id="UP000027730">
    <property type="component" value="Unassembled WGS sequence"/>
</dbReference>
<dbReference type="HOGENOM" id="CLU_001570_7_0_1"/>
<dbReference type="InterPro" id="IPR017927">
    <property type="entry name" value="FAD-bd_FR_type"/>
</dbReference>
<dbReference type="InterPro" id="IPR017972">
    <property type="entry name" value="Cyt_P450_CS"/>
</dbReference>
<keyword evidence="14" id="KW-0408">Iron</keyword>
<dbReference type="Gene3D" id="3.40.50.360">
    <property type="match status" value="1"/>
</dbReference>
<keyword evidence="12" id="KW-0249">Electron transport</keyword>
<dbReference type="SUPFAM" id="SSF52218">
    <property type="entry name" value="Flavoproteins"/>
    <property type="match status" value="1"/>
</dbReference>
<gene>
    <name evidence="19" type="ORF">M436DRAFT_62173</name>
</gene>
<dbReference type="Gene3D" id="1.10.630.10">
    <property type="entry name" value="Cytochrome P450"/>
    <property type="match status" value="1"/>
</dbReference>
<evidence type="ECO:0000256" key="11">
    <source>
        <dbReference type="ARBA" id="ARBA00022857"/>
    </source>
</evidence>
<comment type="cofactor">
    <cofactor evidence="1">
        <name>FMN</name>
        <dbReference type="ChEBI" id="CHEBI:58210"/>
    </cofactor>
</comment>